<keyword evidence="4 6" id="KW-1133">Transmembrane helix</keyword>
<feature type="transmembrane region" description="Helical" evidence="6">
    <location>
        <begin position="291"/>
        <end position="317"/>
    </location>
</feature>
<keyword evidence="2" id="KW-1003">Cell membrane</keyword>
<protein>
    <submittedName>
        <fullName evidence="7">ABC transporter permease</fullName>
    </submittedName>
</protein>
<feature type="transmembrane region" description="Helical" evidence="6">
    <location>
        <begin position="160"/>
        <end position="177"/>
    </location>
</feature>
<dbReference type="CDD" id="cd06580">
    <property type="entry name" value="TM_PBP1_transp_TpRbsC_like"/>
    <property type="match status" value="1"/>
</dbReference>
<feature type="transmembrane region" description="Helical" evidence="6">
    <location>
        <begin position="100"/>
        <end position="119"/>
    </location>
</feature>
<evidence type="ECO:0000256" key="6">
    <source>
        <dbReference type="SAM" id="Phobius"/>
    </source>
</evidence>
<dbReference type="PANTHER" id="PTHR47089:SF1">
    <property type="entry name" value="GUANOSINE ABC TRANSPORTER PERMEASE PROTEIN NUPP"/>
    <property type="match status" value="1"/>
</dbReference>
<comment type="subcellular location">
    <subcellularLocation>
        <location evidence="1">Cell membrane</location>
        <topology evidence="1">Multi-pass membrane protein</topology>
    </subcellularLocation>
</comment>
<evidence type="ECO:0000313" key="7">
    <source>
        <dbReference type="EMBL" id="HCL02603.1"/>
    </source>
</evidence>
<keyword evidence="3 6" id="KW-0812">Transmembrane</keyword>
<evidence type="ECO:0000256" key="4">
    <source>
        <dbReference type="ARBA" id="ARBA00022989"/>
    </source>
</evidence>
<evidence type="ECO:0000313" key="8">
    <source>
        <dbReference type="Proteomes" id="UP000262969"/>
    </source>
</evidence>
<evidence type="ECO:0000256" key="3">
    <source>
        <dbReference type="ARBA" id="ARBA00022692"/>
    </source>
</evidence>
<sequence length="366" mass="39780">MSKSIGKSIKSEPFIRTIKRAELSKNRALALRLAALFLALIAGAIFILCIGNNPLAVYATMVKGAFRSKLAFQGTVKIMIPLVITSLGITLAFRMKFWNIGAEGQIIMGAVFASYFAIFHGNMPHWLLITVMIIAGMIGGGLTGLLPAYFKAKYNTNETLFTLMLNYIALNFVVFLREGPWADPTSLGYKKFAIFPASARLDKVFGIHAGWIIAIIVLIVVFIYTKFTKQCYEVDVVGESQATASYAGMNVKRIILRTMFLSGAICGLVGMIEVSGNAGTMTEGVTRGVGFTAIIVAWLANLKPLSIFVIASLFSIMEKGSSVVESTFGVSEACADVLQGIILFFVIGCEFFVRYKFAVRKKGGKA</sequence>
<dbReference type="EMBL" id="DPVV01000307">
    <property type="protein sequence ID" value="HCL02603.1"/>
    <property type="molecule type" value="Genomic_DNA"/>
</dbReference>
<dbReference type="Proteomes" id="UP000262969">
    <property type="component" value="Unassembled WGS sequence"/>
</dbReference>
<feature type="transmembrane region" description="Helical" evidence="6">
    <location>
        <begin position="125"/>
        <end position="148"/>
    </location>
</feature>
<reference evidence="7 8" key="1">
    <citation type="journal article" date="2018" name="Nat. Biotechnol.">
        <title>A standardized bacterial taxonomy based on genome phylogeny substantially revises the tree of life.</title>
        <authorList>
            <person name="Parks D.H."/>
            <person name="Chuvochina M."/>
            <person name="Waite D.W."/>
            <person name="Rinke C."/>
            <person name="Skarshewski A."/>
            <person name="Chaumeil P.A."/>
            <person name="Hugenholtz P."/>
        </authorList>
    </citation>
    <scope>NUCLEOTIDE SEQUENCE [LARGE SCALE GENOMIC DNA]</scope>
    <source>
        <strain evidence="7">UBA11728</strain>
    </source>
</reference>
<feature type="transmembrane region" description="Helical" evidence="6">
    <location>
        <begin position="205"/>
        <end position="224"/>
    </location>
</feature>
<dbReference type="Pfam" id="PF02653">
    <property type="entry name" value="BPD_transp_2"/>
    <property type="match status" value="1"/>
</dbReference>
<name>A0A3D2X7J5_9FIRM</name>
<keyword evidence="5 6" id="KW-0472">Membrane</keyword>
<organism evidence="7 8">
    <name type="scientific">Lachnoclostridium phytofermentans</name>
    <dbReference type="NCBI Taxonomy" id="66219"/>
    <lineage>
        <taxon>Bacteria</taxon>
        <taxon>Bacillati</taxon>
        <taxon>Bacillota</taxon>
        <taxon>Clostridia</taxon>
        <taxon>Lachnospirales</taxon>
        <taxon>Lachnospiraceae</taxon>
    </lineage>
</organism>
<evidence type="ECO:0000256" key="1">
    <source>
        <dbReference type="ARBA" id="ARBA00004651"/>
    </source>
</evidence>
<dbReference type="PANTHER" id="PTHR47089">
    <property type="entry name" value="ABC TRANSPORTER, PERMEASE PROTEIN"/>
    <property type="match status" value="1"/>
</dbReference>
<evidence type="ECO:0000256" key="2">
    <source>
        <dbReference type="ARBA" id="ARBA00022475"/>
    </source>
</evidence>
<dbReference type="InterPro" id="IPR001851">
    <property type="entry name" value="ABC_transp_permease"/>
</dbReference>
<evidence type="ECO:0000256" key="5">
    <source>
        <dbReference type="ARBA" id="ARBA00023136"/>
    </source>
</evidence>
<dbReference type="GO" id="GO:0022857">
    <property type="term" value="F:transmembrane transporter activity"/>
    <property type="evidence" value="ECO:0007669"/>
    <property type="project" value="InterPro"/>
</dbReference>
<accession>A0A3D2X7J5</accession>
<dbReference type="GO" id="GO:0005886">
    <property type="term" value="C:plasma membrane"/>
    <property type="evidence" value="ECO:0007669"/>
    <property type="project" value="UniProtKB-SubCell"/>
</dbReference>
<feature type="transmembrane region" description="Helical" evidence="6">
    <location>
        <begin position="70"/>
        <end position="93"/>
    </location>
</feature>
<comment type="caution">
    <text evidence="7">The sequence shown here is derived from an EMBL/GenBank/DDBJ whole genome shotgun (WGS) entry which is preliminary data.</text>
</comment>
<feature type="transmembrane region" description="Helical" evidence="6">
    <location>
        <begin position="29"/>
        <end position="50"/>
    </location>
</feature>
<dbReference type="AlphaFoldDB" id="A0A3D2X7J5"/>
<gene>
    <name evidence="7" type="ORF">DHW61_09340</name>
</gene>
<proteinExistence type="predicted"/>